<gene>
    <name evidence="5" type="ORF">FEI15_09560</name>
</gene>
<name>A0A5R8LNU8_LACZE</name>
<proteinExistence type="predicted"/>
<dbReference type="EMBL" id="VBWO01000008">
    <property type="protein sequence ID" value="TLF38898.1"/>
    <property type="molecule type" value="Genomic_DNA"/>
</dbReference>
<sequence length="239" mass="27473">MKMVNESLHKRVYESIKSMIITKLEPYEKLPSERNLALAYHVSRNTVRTAMSELFSNQYIFRIKGLGTFVAERPNRKIAHNANLNVIRECLESSVGFQEQIDSFNIVGDQDALTNMNLNLLEKLLCVARSFISEKEKIRITWDYIPSKFAPDLKEANVYQTSTMRRIIETSRNVPVTSVKVSISAHLATSEEMHLFNIYEPVVLMTLEKISLDTNGKGVLYRKTVVKADRFVFRMSQST</sequence>
<dbReference type="SMART" id="SM00345">
    <property type="entry name" value="HTH_GNTR"/>
    <property type="match status" value="1"/>
</dbReference>
<dbReference type="GO" id="GO:0003677">
    <property type="term" value="F:DNA binding"/>
    <property type="evidence" value="ECO:0007669"/>
    <property type="project" value="UniProtKB-KW"/>
</dbReference>
<evidence type="ECO:0000313" key="6">
    <source>
        <dbReference type="Proteomes" id="UP000309885"/>
    </source>
</evidence>
<accession>A0A5R8LNU8</accession>
<dbReference type="GO" id="GO:0045892">
    <property type="term" value="P:negative regulation of DNA-templated transcription"/>
    <property type="evidence" value="ECO:0007669"/>
    <property type="project" value="TreeGrafter"/>
</dbReference>
<dbReference type="SUPFAM" id="SSF46785">
    <property type="entry name" value="Winged helix' DNA-binding domain"/>
    <property type="match status" value="1"/>
</dbReference>
<dbReference type="Gene3D" id="3.40.1410.10">
    <property type="entry name" value="Chorismate lyase-like"/>
    <property type="match status" value="1"/>
</dbReference>
<dbReference type="Proteomes" id="UP000309885">
    <property type="component" value="Unassembled WGS sequence"/>
</dbReference>
<dbReference type="Gene3D" id="1.10.10.10">
    <property type="entry name" value="Winged helix-like DNA-binding domain superfamily/Winged helix DNA-binding domain"/>
    <property type="match status" value="1"/>
</dbReference>
<evidence type="ECO:0000256" key="1">
    <source>
        <dbReference type="ARBA" id="ARBA00023015"/>
    </source>
</evidence>
<dbReference type="PRINTS" id="PR00035">
    <property type="entry name" value="HTHGNTR"/>
</dbReference>
<evidence type="ECO:0000259" key="4">
    <source>
        <dbReference type="PROSITE" id="PS50949"/>
    </source>
</evidence>
<feature type="domain" description="HTH gntR-type" evidence="4">
    <location>
        <begin position="6"/>
        <end position="73"/>
    </location>
</feature>
<dbReference type="SUPFAM" id="SSF64288">
    <property type="entry name" value="Chorismate lyase-like"/>
    <property type="match status" value="1"/>
</dbReference>
<dbReference type="PROSITE" id="PS50949">
    <property type="entry name" value="HTH_GNTR"/>
    <property type="match status" value="1"/>
</dbReference>
<dbReference type="PANTHER" id="PTHR44846">
    <property type="entry name" value="MANNOSYL-D-GLYCERATE TRANSPORT/METABOLISM SYSTEM REPRESSOR MNGR-RELATED"/>
    <property type="match status" value="1"/>
</dbReference>
<comment type="caution">
    <text evidence="5">The sequence shown here is derived from an EMBL/GenBank/DDBJ whole genome shotgun (WGS) entry which is preliminary data.</text>
</comment>
<dbReference type="InterPro" id="IPR028978">
    <property type="entry name" value="Chorismate_lyase_/UTRA_dom_sf"/>
</dbReference>
<organism evidence="5 6">
    <name type="scientific">Lacticaseibacillus zeae</name>
    <name type="common">Lactobacillus zeae</name>
    <dbReference type="NCBI Taxonomy" id="57037"/>
    <lineage>
        <taxon>Bacteria</taxon>
        <taxon>Bacillati</taxon>
        <taxon>Bacillota</taxon>
        <taxon>Bacilli</taxon>
        <taxon>Lactobacillales</taxon>
        <taxon>Lactobacillaceae</taxon>
        <taxon>Lacticaseibacillus</taxon>
    </lineage>
</organism>
<dbReference type="CDD" id="cd07377">
    <property type="entry name" value="WHTH_GntR"/>
    <property type="match status" value="1"/>
</dbReference>
<dbReference type="InterPro" id="IPR050679">
    <property type="entry name" value="Bact_HTH_transcr_reg"/>
</dbReference>
<keyword evidence="1" id="KW-0805">Transcription regulation</keyword>
<evidence type="ECO:0000256" key="3">
    <source>
        <dbReference type="ARBA" id="ARBA00023163"/>
    </source>
</evidence>
<dbReference type="InterPro" id="IPR036388">
    <property type="entry name" value="WH-like_DNA-bd_sf"/>
</dbReference>
<keyword evidence="3" id="KW-0804">Transcription</keyword>
<evidence type="ECO:0000313" key="5">
    <source>
        <dbReference type="EMBL" id="TLF38898.1"/>
    </source>
</evidence>
<reference evidence="5 6" key="1">
    <citation type="submission" date="2019-05" db="EMBL/GenBank/DDBJ databases">
        <title>Genome-based reclassification of Lactobacillus casei as Lactobacillus casei subsp. casei. subsp.nov., description of Lactobacillus casei subsp. zeae subsp. nov., and emended description of Lactobacillus casei.</title>
        <authorList>
            <person name="Huang C.-H."/>
        </authorList>
    </citation>
    <scope>NUCLEOTIDE SEQUENCE [LARGE SCALE GENOMIC DNA]</scope>
    <source>
        <strain evidence="5 6">CRBIP24.44</strain>
    </source>
</reference>
<dbReference type="Pfam" id="PF00392">
    <property type="entry name" value="GntR"/>
    <property type="match status" value="1"/>
</dbReference>
<dbReference type="GO" id="GO:0003700">
    <property type="term" value="F:DNA-binding transcription factor activity"/>
    <property type="evidence" value="ECO:0007669"/>
    <property type="project" value="InterPro"/>
</dbReference>
<dbReference type="InterPro" id="IPR036390">
    <property type="entry name" value="WH_DNA-bd_sf"/>
</dbReference>
<dbReference type="PANTHER" id="PTHR44846:SF1">
    <property type="entry name" value="MANNOSYL-D-GLYCERATE TRANSPORT_METABOLISM SYSTEM REPRESSOR MNGR-RELATED"/>
    <property type="match status" value="1"/>
</dbReference>
<protein>
    <submittedName>
        <fullName evidence="5">GntR family transcriptional regulator</fullName>
    </submittedName>
</protein>
<keyword evidence="2" id="KW-0238">DNA-binding</keyword>
<dbReference type="Pfam" id="PF07702">
    <property type="entry name" value="UTRA"/>
    <property type="match status" value="1"/>
</dbReference>
<evidence type="ECO:0000256" key="2">
    <source>
        <dbReference type="ARBA" id="ARBA00023125"/>
    </source>
</evidence>
<dbReference type="InterPro" id="IPR000524">
    <property type="entry name" value="Tscrpt_reg_HTH_GntR"/>
</dbReference>
<dbReference type="AlphaFoldDB" id="A0A5R8LNU8"/>
<dbReference type="InterPro" id="IPR011663">
    <property type="entry name" value="UTRA"/>
</dbReference>